<reference evidence="3" key="2">
    <citation type="submission" date="2015-01" db="EMBL/GenBank/DDBJ databases">
        <title>Evolutionary Origins and Diversification of the Mycorrhizal Mutualists.</title>
        <authorList>
            <consortium name="DOE Joint Genome Institute"/>
            <consortium name="Mycorrhizal Genomics Consortium"/>
            <person name="Kohler A."/>
            <person name="Kuo A."/>
            <person name="Nagy L.G."/>
            <person name="Floudas D."/>
            <person name="Copeland A."/>
            <person name="Barry K.W."/>
            <person name="Cichocki N."/>
            <person name="Veneault-Fourrey C."/>
            <person name="LaButti K."/>
            <person name="Lindquist E.A."/>
            <person name="Lipzen A."/>
            <person name="Lundell T."/>
            <person name="Morin E."/>
            <person name="Murat C."/>
            <person name="Riley R."/>
            <person name="Ohm R."/>
            <person name="Sun H."/>
            <person name="Tunlid A."/>
            <person name="Henrissat B."/>
            <person name="Grigoriev I.V."/>
            <person name="Hibbett D.S."/>
            <person name="Martin F."/>
        </authorList>
    </citation>
    <scope>NUCLEOTIDE SEQUENCE [LARGE SCALE GENOMIC DNA]</scope>
    <source>
        <strain evidence="3">Foug A</strain>
    </source>
</reference>
<sequence length="123" mass="13344">MFAAVSTSISTLGISAGPFNASAWLPRPPISSRLTPPAPRYMPTPLPWSAILAILALFNTFEGSVFLIRLHGGSTDPHVLLCHRCAHGVSQSEVLGQFYNPNTTPKDKERAVVCLHRTGQELH</sequence>
<gene>
    <name evidence="2" type="ORF">SCLCIDRAFT_1212932</name>
</gene>
<keyword evidence="3" id="KW-1185">Reference proteome</keyword>
<feature type="transmembrane region" description="Helical" evidence="1">
    <location>
        <begin position="47"/>
        <end position="68"/>
    </location>
</feature>
<keyword evidence="1" id="KW-1133">Transmembrane helix</keyword>
<organism evidence="2 3">
    <name type="scientific">Scleroderma citrinum Foug A</name>
    <dbReference type="NCBI Taxonomy" id="1036808"/>
    <lineage>
        <taxon>Eukaryota</taxon>
        <taxon>Fungi</taxon>
        <taxon>Dikarya</taxon>
        <taxon>Basidiomycota</taxon>
        <taxon>Agaricomycotina</taxon>
        <taxon>Agaricomycetes</taxon>
        <taxon>Agaricomycetidae</taxon>
        <taxon>Boletales</taxon>
        <taxon>Sclerodermatineae</taxon>
        <taxon>Sclerodermataceae</taxon>
        <taxon>Scleroderma</taxon>
    </lineage>
</organism>
<evidence type="ECO:0000313" key="2">
    <source>
        <dbReference type="EMBL" id="KIM64840.1"/>
    </source>
</evidence>
<keyword evidence="1" id="KW-0812">Transmembrane</keyword>
<proteinExistence type="predicted"/>
<keyword evidence="1" id="KW-0472">Membrane</keyword>
<dbReference type="EMBL" id="KN822026">
    <property type="protein sequence ID" value="KIM64840.1"/>
    <property type="molecule type" value="Genomic_DNA"/>
</dbReference>
<dbReference type="AlphaFoldDB" id="A0A0C3DW87"/>
<evidence type="ECO:0000256" key="1">
    <source>
        <dbReference type="SAM" id="Phobius"/>
    </source>
</evidence>
<accession>A0A0C3DW87</accession>
<evidence type="ECO:0000313" key="3">
    <source>
        <dbReference type="Proteomes" id="UP000053989"/>
    </source>
</evidence>
<name>A0A0C3DW87_9AGAM</name>
<dbReference type="InParanoid" id="A0A0C3DW87"/>
<protein>
    <submittedName>
        <fullName evidence="2">Uncharacterized protein</fullName>
    </submittedName>
</protein>
<dbReference type="HOGENOM" id="CLU_2016563_0_0_1"/>
<reference evidence="2 3" key="1">
    <citation type="submission" date="2014-04" db="EMBL/GenBank/DDBJ databases">
        <authorList>
            <consortium name="DOE Joint Genome Institute"/>
            <person name="Kuo A."/>
            <person name="Kohler A."/>
            <person name="Nagy L.G."/>
            <person name="Floudas D."/>
            <person name="Copeland A."/>
            <person name="Barry K.W."/>
            <person name="Cichocki N."/>
            <person name="Veneault-Fourrey C."/>
            <person name="LaButti K."/>
            <person name="Lindquist E.A."/>
            <person name="Lipzen A."/>
            <person name="Lundell T."/>
            <person name="Morin E."/>
            <person name="Murat C."/>
            <person name="Sun H."/>
            <person name="Tunlid A."/>
            <person name="Henrissat B."/>
            <person name="Grigoriev I.V."/>
            <person name="Hibbett D.S."/>
            <person name="Martin F."/>
            <person name="Nordberg H.P."/>
            <person name="Cantor M.N."/>
            <person name="Hua S.X."/>
        </authorList>
    </citation>
    <scope>NUCLEOTIDE SEQUENCE [LARGE SCALE GENOMIC DNA]</scope>
    <source>
        <strain evidence="2 3">Foug A</strain>
    </source>
</reference>
<dbReference type="Proteomes" id="UP000053989">
    <property type="component" value="Unassembled WGS sequence"/>
</dbReference>